<feature type="transmembrane region" description="Helical" evidence="1">
    <location>
        <begin position="105"/>
        <end position="125"/>
    </location>
</feature>
<feature type="non-terminal residue" evidence="2">
    <location>
        <position position="172"/>
    </location>
</feature>
<name>A0A146K6J9_9EUKA</name>
<feature type="transmembrane region" description="Helical" evidence="1">
    <location>
        <begin position="75"/>
        <end position="99"/>
    </location>
</feature>
<feature type="transmembrane region" description="Helical" evidence="1">
    <location>
        <begin position="9"/>
        <end position="27"/>
    </location>
</feature>
<keyword evidence="1" id="KW-0812">Transmembrane</keyword>
<protein>
    <submittedName>
        <fullName evidence="2">Amino acid permease</fullName>
    </submittedName>
</protein>
<sequence>LNNQSQEGLVPWITIIVVCTLPIPFMFFPFSQLVLMVGLLQISTTFQQVWFYIYARHGKYGFYARHANNQTTFNLGSSVLVTICLILTPLIVSVSLISSTKYVQIAIYFSLLLLFFALWGLQCWIKNCIGEKQIVSMNHEEILVVSTVLNERVESIGEQKEDLETYQNEQSA</sequence>
<reference evidence="2" key="1">
    <citation type="submission" date="2015-07" db="EMBL/GenBank/DDBJ databases">
        <title>Adaptation to a free-living lifestyle via gene acquisitions in the diplomonad Trepomonas sp. PC1.</title>
        <authorList>
            <person name="Xu F."/>
            <person name="Jerlstrom-Hultqvist J."/>
            <person name="Kolisko M."/>
            <person name="Simpson A.G.B."/>
            <person name="Roger A.J."/>
            <person name="Svard S.G."/>
            <person name="Andersson J.O."/>
        </authorList>
    </citation>
    <scope>NUCLEOTIDE SEQUENCE</scope>
    <source>
        <strain evidence="2">PC1</strain>
    </source>
</reference>
<evidence type="ECO:0000313" key="2">
    <source>
        <dbReference type="EMBL" id="JAP91544.1"/>
    </source>
</evidence>
<keyword evidence="1" id="KW-1133">Transmembrane helix</keyword>
<feature type="non-terminal residue" evidence="2">
    <location>
        <position position="1"/>
    </location>
</feature>
<gene>
    <name evidence="2" type="ORF">TPC1_16813</name>
</gene>
<feature type="transmembrane region" description="Helical" evidence="1">
    <location>
        <begin position="33"/>
        <end position="54"/>
    </location>
</feature>
<dbReference type="EMBL" id="GDID01005062">
    <property type="protein sequence ID" value="JAP91544.1"/>
    <property type="molecule type" value="Transcribed_RNA"/>
</dbReference>
<organism evidence="2">
    <name type="scientific">Trepomonas sp. PC1</name>
    <dbReference type="NCBI Taxonomy" id="1076344"/>
    <lineage>
        <taxon>Eukaryota</taxon>
        <taxon>Metamonada</taxon>
        <taxon>Diplomonadida</taxon>
        <taxon>Hexamitidae</taxon>
        <taxon>Hexamitinae</taxon>
        <taxon>Trepomonas</taxon>
    </lineage>
</organism>
<proteinExistence type="predicted"/>
<evidence type="ECO:0000256" key="1">
    <source>
        <dbReference type="SAM" id="Phobius"/>
    </source>
</evidence>
<accession>A0A146K6J9</accession>
<keyword evidence="1" id="KW-0472">Membrane</keyword>
<dbReference type="AlphaFoldDB" id="A0A146K6J9"/>